<sequence length="48" mass="5715">MLSTQHSWVYQKVGRGHFMGFLGVQSLNRYKLLQFKPISKKQLMQFQV</sequence>
<reference evidence="1" key="1">
    <citation type="submission" date="2014-11" db="EMBL/GenBank/DDBJ databases">
        <authorList>
            <person name="Amaro Gonzalez C."/>
        </authorList>
    </citation>
    <scope>NUCLEOTIDE SEQUENCE</scope>
</reference>
<reference evidence="1" key="2">
    <citation type="journal article" date="2015" name="Fish Shellfish Immunol.">
        <title>Early steps in the European eel (Anguilla anguilla)-Vibrio vulnificus interaction in the gills: Role of the RtxA13 toxin.</title>
        <authorList>
            <person name="Callol A."/>
            <person name="Pajuelo D."/>
            <person name="Ebbesson L."/>
            <person name="Teles M."/>
            <person name="MacKenzie S."/>
            <person name="Amaro C."/>
        </authorList>
    </citation>
    <scope>NUCLEOTIDE SEQUENCE</scope>
</reference>
<dbReference type="AlphaFoldDB" id="A0A0E9PCE4"/>
<proteinExistence type="predicted"/>
<organism evidence="1">
    <name type="scientific">Anguilla anguilla</name>
    <name type="common">European freshwater eel</name>
    <name type="synonym">Muraena anguilla</name>
    <dbReference type="NCBI Taxonomy" id="7936"/>
    <lineage>
        <taxon>Eukaryota</taxon>
        <taxon>Metazoa</taxon>
        <taxon>Chordata</taxon>
        <taxon>Craniata</taxon>
        <taxon>Vertebrata</taxon>
        <taxon>Euteleostomi</taxon>
        <taxon>Actinopterygii</taxon>
        <taxon>Neopterygii</taxon>
        <taxon>Teleostei</taxon>
        <taxon>Anguilliformes</taxon>
        <taxon>Anguillidae</taxon>
        <taxon>Anguilla</taxon>
    </lineage>
</organism>
<evidence type="ECO:0000313" key="1">
    <source>
        <dbReference type="EMBL" id="JAH02316.1"/>
    </source>
</evidence>
<accession>A0A0E9PCE4</accession>
<dbReference type="EMBL" id="GBXM01106261">
    <property type="protein sequence ID" value="JAH02316.1"/>
    <property type="molecule type" value="Transcribed_RNA"/>
</dbReference>
<name>A0A0E9PCE4_ANGAN</name>
<protein>
    <submittedName>
        <fullName evidence="1">Uncharacterized protein</fullName>
    </submittedName>
</protein>